<keyword evidence="3" id="KW-1185">Reference proteome</keyword>
<protein>
    <recommendedName>
        <fullName evidence="4">Lipid-binding serum glycoprotein N-terminal domain-containing protein</fullName>
    </recommendedName>
</protein>
<dbReference type="SMART" id="SM00700">
    <property type="entry name" value="JHBP"/>
    <property type="match status" value="1"/>
</dbReference>
<feature type="chain" id="PRO_5046534273" description="Lipid-binding serum glycoprotein N-terminal domain-containing protein" evidence="1">
    <location>
        <begin position="18"/>
        <end position="238"/>
    </location>
</feature>
<proteinExistence type="predicted"/>
<dbReference type="InterPro" id="IPR010562">
    <property type="entry name" value="Haemolymph_juvenile_hormone-bd"/>
</dbReference>
<reference evidence="2 3" key="1">
    <citation type="submission" date="2023-09" db="EMBL/GenBank/DDBJ databases">
        <title>Nesidiocoris tenuis whole genome shotgun sequence.</title>
        <authorList>
            <person name="Shibata T."/>
            <person name="Shimoda M."/>
            <person name="Kobayashi T."/>
            <person name="Uehara T."/>
        </authorList>
    </citation>
    <scope>NUCLEOTIDE SEQUENCE [LARGE SCALE GENOMIC DNA]</scope>
    <source>
        <strain evidence="2 3">Japan</strain>
    </source>
</reference>
<dbReference type="InterPro" id="IPR038606">
    <property type="entry name" value="To_sf"/>
</dbReference>
<evidence type="ECO:0000256" key="1">
    <source>
        <dbReference type="SAM" id="SignalP"/>
    </source>
</evidence>
<dbReference type="PANTHER" id="PTHR11008">
    <property type="entry name" value="PROTEIN TAKEOUT-LIKE PROTEIN"/>
    <property type="match status" value="1"/>
</dbReference>
<accession>A0ABN7AAY9</accession>
<evidence type="ECO:0000313" key="2">
    <source>
        <dbReference type="EMBL" id="BES88444.1"/>
    </source>
</evidence>
<dbReference type="PANTHER" id="PTHR11008:SF9">
    <property type="entry name" value="PROTEIN TAKEOUT-LIKE PROTEIN"/>
    <property type="match status" value="1"/>
</dbReference>
<sequence length="238" mass="25980">MKFALFAVLAFAAVANSFVLLPEEGLQLDGNVIDNLVKEAAEFIRKLLKQNEPYALPEVGEQTIVDTDVNIKVTLTGVKISKADDFDLKDAESNLPNLSAKFELVAPSPHLEGNFQISGTAFTKTVSGSGTFSVDLTNMDQRGNVQLGLKDHGVLIQSLDLDYDLNGAKFAFTGLNIEGMTEEQVNDFMNKQLLNTLNQNKAEVCKKVAAQIVEKGNALVAGKSLKELIEWLKNVIHQ</sequence>
<gene>
    <name evidence="2" type="ORF">NTJ_01250</name>
</gene>
<feature type="signal peptide" evidence="1">
    <location>
        <begin position="1"/>
        <end position="17"/>
    </location>
</feature>
<dbReference type="EMBL" id="AP028909">
    <property type="protein sequence ID" value="BES88444.1"/>
    <property type="molecule type" value="Genomic_DNA"/>
</dbReference>
<dbReference type="Pfam" id="PF06585">
    <property type="entry name" value="JHBP"/>
    <property type="match status" value="1"/>
</dbReference>
<dbReference type="Proteomes" id="UP001307889">
    <property type="component" value="Chromosome 1"/>
</dbReference>
<keyword evidence="1" id="KW-0732">Signal</keyword>
<evidence type="ECO:0008006" key="4">
    <source>
        <dbReference type="Google" id="ProtNLM"/>
    </source>
</evidence>
<organism evidence="2 3">
    <name type="scientific">Nesidiocoris tenuis</name>
    <dbReference type="NCBI Taxonomy" id="355587"/>
    <lineage>
        <taxon>Eukaryota</taxon>
        <taxon>Metazoa</taxon>
        <taxon>Ecdysozoa</taxon>
        <taxon>Arthropoda</taxon>
        <taxon>Hexapoda</taxon>
        <taxon>Insecta</taxon>
        <taxon>Pterygota</taxon>
        <taxon>Neoptera</taxon>
        <taxon>Paraneoptera</taxon>
        <taxon>Hemiptera</taxon>
        <taxon>Heteroptera</taxon>
        <taxon>Panheteroptera</taxon>
        <taxon>Cimicomorpha</taxon>
        <taxon>Miridae</taxon>
        <taxon>Dicyphina</taxon>
        <taxon>Nesidiocoris</taxon>
    </lineage>
</organism>
<dbReference type="Gene3D" id="3.15.10.30">
    <property type="entry name" value="Haemolymph juvenile hormone binding protein"/>
    <property type="match status" value="1"/>
</dbReference>
<name>A0ABN7AAY9_9HEMI</name>
<evidence type="ECO:0000313" key="3">
    <source>
        <dbReference type="Proteomes" id="UP001307889"/>
    </source>
</evidence>